<dbReference type="GeneID" id="26249006"/>
<dbReference type="RefSeq" id="XP_014554013.1">
    <property type="nucleotide sequence ID" value="XM_014698527.1"/>
</dbReference>
<sequence length="69" mass="7202">MWCNVPKRCVSEQGRGVCVRGSSDPATTRQNNSLSLLPGGTTTTTTTRTTTTPTPTPSTTPPRLPAAAD</sequence>
<keyword evidence="3" id="KW-1185">Reference proteome</keyword>
<reference evidence="2 3" key="1">
    <citation type="journal article" date="2013" name="PLoS Genet.">
        <title>Comparative genome structure, secondary metabolite, and effector coding capacity across Cochliobolus pathogens.</title>
        <authorList>
            <person name="Condon B.J."/>
            <person name="Leng Y."/>
            <person name="Wu D."/>
            <person name="Bushley K.E."/>
            <person name="Ohm R.A."/>
            <person name="Otillar R."/>
            <person name="Martin J."/>
            <person name="Schackwitz W."/>
            <person name="Grimwood J."/>
            <person name="MohdZainudin N."/>
            <person name="Xue C."/>
            <person name="Wang R."/>
            <person name="Manning V.A."/>
            <person name="Dhillon B."/>
            <person name="Tu Z.J."/>
            <person name="Steffenson B.J."/>
            <person name="Salamov A."/>
            <person name="Sun H."/>
            <person name="Lowry S."/>
            <person name="LaButti K."/>
            <person name="Han J."/>
            <person name="Copeland A."/>
            <person name="Lindquist E."/>
            <person name="Barry K."/>
            <person name="Schmutz J."/>
            <person name="Baker S.E."/>
            <person name="Ciuffetti L.M."/>
            <person name="Grigoriev I.V."/>
            <person name="Zhong S."/>
            <person name="Turgeon B.G."/>
        </authorList>
    </citation>
    <scope>NUCLEOTIDE SEQUENCE [LARGE SCALE GENOMIC DNA]</scope>
    <source>
        <strain evidence="2 3">FI3</strain>
    </source>
</reference>
<protein>
    <submittedName>
        <fullName evidence="2">Uncharacterized protein</fullName>
    </submittedName>
</protein>
<dbReference type="EMBL" id="KI968767">
    <property type="protein sequence ID" value="EUN24436.1"/>
    <property type="molecule type" value="Genomic_DNA"/>
</dbReference>
<dbReference type="Proteomes" id="UP000054337">
    <property type="component" value="Unassembled WGS sequence"/>
</dbReference>
<evidence type="ECO:0000256" key="1">
    <source>
        <dbReference type="SAM" id="MobiDB-lite"/>
    </source>
</evidence>
<gene>
    <name evidence="2" type="ORF">COCVIDRAFT_106132</name>
</gene>
<feature type="compositionally biased region" description="Pro residues" evidence="1">
    <location>
        <begin position="54"/>
        <end position="69"/>
    </location>
</feature>
<feature type="compositionally biased region" description="Low complexity" evidence="1">
    <location>
        <begin position="34"/>
        <end position="53"/>
    </location>
</feature>
<name>W7E8C3_BIPV3</name>
<dbReference type="HOGENOM" id="CLU_2775571_0_0_1"/>
<organism evidence="2 3">
    <name type="scientific">Bipolaris victoriae (strain FI3)</name>
    <name type="common">Victoria blight of oats agent</name>
    <name type="synonym">Cochliobolus victoriae</name>
    <dbReference type="NCBI Taxonomy" id="930091"/>
    <lineage>
        <taxon>Eukaryota</taxon>
        <taxon>Fungi</taxon>
        <taxon>Dikarya</taxon>
        <taxon>Ascomycota</taxon>
        <taxon>Pezizomycotina</taxon>
        <taxon>Dothideomycetes</taxon>
        <taxon>Pleosporomycetidae</taxon>
        <taxon>Pleosporales</taxon>
        <taxon>Pleosporineae</taxon>
        <taxon>Pleosporaceae</taxon>
        <taxon>Bipolaris</taxon>
    </lineage>
</organism>
<evidence type="ECO:0000313" key="2">
    <source>
        <dbReference type="EMBL" id="EUN24436.1"/>
    </source>
</evidence>
<accession>W7E8C3</accession>
<dbReference type="AlphaFoldDB" id="W7E8C3"/>
<evidence type="ECO:0000313" key="3">
    <source>
        <dbReference type="Proteomes" id="UP000054337"/>
    </source>
</evidence>
<proteinExistence type="predicted"/>
<feature type="compositionally biased region" description="Polar residues" evidence="1">
    <location>
        <begin position="24"/>
        <end position="33"/>
    </location>
</feature>
<feature type="region of interest" description="Disordered" evidence="1">
    <location>
        <begin position="13"/>
        <end position="69"/>
    </location>
</feature>